<dbReference type="RefSeq" id="WP_171295765.1">
    <property type="nucleotide sequence ID" value="NZ_CP077615.1"/>
</dbReference>
<proteinExistence type="inferred from homology"/>
<reference evidence="6 7" key="1">
    <citation type="submission" date="2020-05" db="EMBL/GenBank/DDBJ databases">
        <title>Complete genome of Clostridium estertheticum subspecies estertheticum, isolated from Vacuum packed lamb meat from New Zealand imported to Switzerland.</title>
        <authorList>
            <person name="Wambui J."/>
            <person name="Stevens M.J.A."/>
            <person name="Stephan R."/>
        </authorList>
    </citation>
    <scope>NUCLEOTIDE SEQUENCE [LARGE SCALE GENOMIC DNA]</scope>
    <source>
        <strain evidence="6 7">CEST001</strain>
    </source>
</reference>
<keyword evidence="3 5" id="KW-0732">Signal</keyword>
<accession>A0A7Y3ST91</accession>
<dbReference type="GO" id="GO:0046872">
    <property type="term" value="F:metal ion binding"/>
    <property type="evidence" value="ECO:0007669"/>
    <property type="project" value="InterPro"/>
</dbReference>
<protein>
    <submittedName>
        <fullName evidence="6">Zinc ABC transporter substrate-binding protein</fullName>
    </submittedName>
</protein>
<gene>
    <name evidence="6" type="ORF">HLQ16_03170</name>
</gene>
<comment type="similarity">
    <text evidence="1 4">Belongs to the bacterial solute-binding protein 9 family.</text>
</comment>
<dbReference type="PANTHER" id="PTHR42953:SF3">
    <property type="entry name" value="HIGH-AFFINITY ZINC UPTAKE SYSTEM PROTEIN ZNUA"/>
    <property type="match status" value="1"/>
</dbReference>
<dbReference type="GO" id="GO:0030001">
    <property type="term" value="P:metal ion transport"/>
    <property type="evidence" value="ECO:0007669"/>
    <property type="project" value="InterPro"/>
</dbReference>
<sequence length="309" mass="34528">MLKKIISMMLLTCIIFTLAGCSKSTLNNKEEAIGTVKSDKSKLQVVVSFNPLKEFAEAVGKDKVQVKTVVPEGVEPHDFEPKIKDMKSISDADLFVYSGFGMETWAAKTLSAIDNKNLVVVDSSLGINPIKSQGDEVQEHGQFDPHIWLSLKDAKIQTKNIKDAMVKADKKNKGYYDKNYEEFSKKLDKLYSEYNLKFAGIKNKNFVTGHAAFGYLCREFGLTQNSVEDVFAGGEPTPQKLKKIVELSKKYGVKVIFMEELASPRVSETLAKEVGAKVQKIYTIESSEDNKGYIESMEANLSEIYDSLK</sequence>
<dbReference type="SUPFAM" id="SSF53807">
    <property type="entry name" value="Helical backbone' metal receptor"/>
    <property type="match status" value="1"/>
</dbReference>
<name>A0A7Y3ST91_9CLOT</name>
<keyword evidence="2 4" id="KW-0813">Transport</keyword>
<dbReference type="InterPro" id="IPR050492">
    <property type="entry name" value="Bact_metal-bind_prot9"/>
</dbReference>
<dbReference type="GeneID" id="83590403"/>
<dbReference type="EMBL" id="JABEYB010000002">
    <property type="protein sequence ID" value="NNU74934.1"/>
    <property type="molecule type" value="Genomic_DNA"/>
</dbReference>
<evidence type="ECO:0000256" key="3">
    <source>
        <dbReference type="ARBA" id="ARBA00022729"/>
    </source>
</evidence>
<dbReference type="Proteomes" id="UP000531659">
    <property type="component" value="Unassembled WGS sequence"/>
</dbReference>
<evidence type="ECO:0000256" key="2">
    <source>
        <dbReference type="ARBA" id="ARBA00022448"/>
    </source>
</evidence>
<comment type="caution">
    <text evidence="6">The sequence shown here is derived from an EMBL/GenBank/DDBJ whole genome shotgun (WGS) entry which is preliminary data.</text>
</comment>
<dbReference type="InterPro" id="IPR006127">
    <property type="entry name" value="ZnuA-like"/>
</dbReference>
<feature type="signal peptide" evidence="5">
    <location>
        <begin position="1"/>
        <end position="19"/>
    </location>
</feature>
<dbReference type="PROSITE" id="PS51257">
    <property type="entry name" value="PROKAR_LIPOPROTEIN"/>
    <property type="match status" value="1"/>
</dbReference>
<evidence type="ECO:0000256" key="1">
    <source>
        <dbReference type="ARBA" id="ARBA00011028"/>
    </source>
</evidence>
<evidence type="ECO:0000313" key="6">
    <source>
        <dbReference type="EMBL" id="NNU74934.1"/>
    </source>
</evidence>
<feature type="chain" id="PRO_5038962543" evidence="5">
    <location>
        <begin position="20"/>
        <end position="309"/>
    </location>
</feature>
<dbReference type="AlphaFoldDB" id="A0A7Y3ST91"/>
<dbReference type="Pfam" id="PF01297">
    <property type="entry name" value="ZnuA"/>
    <property type="match status" value="1"/>
</dbReference>
<evidence type="ECO:0000313" key="7">
    <source>
        <dbReference type="Proteomes" id="UP000531659"/>
    </source>
</evidence>
<dbReference type="GO" id="GO:0007155">
    <property type="term" value="P:cell adhesion"/>
    <property type="evidence" value="ECO:0007669"/>
    <property type="project" value="InterPro"/>
</dbReference>
<dbReference type="InterPro" id="IPR006128">
    <property type="entry name" value="Lipoprotein_PsaA-like"/>
</dbReference>
<dbReference type="Gene3D" id="3.40.50.1980">
    <property type="entry name" value="Nitrogenase molybdenum iron protein domain"/>
    <property type="match status" value="2"/>
</dbReference>
<dbReference type="InterPro" id="IPR006129">
    <property type="entry name" value="AdhesinB"/>
</dbReference>
<dbReference type="CDD" id="cd01017">
    <property type="entry name" value="AdcA"/>
    <property type="match status" value="1"/>
</dbReference>
<dbReference type="PRINTS" id="PR00690">
    <property type="entry name" value="ADHESNFAMILY"/>
</dbReference>
<evidence type="ECO:0000256" key="5">
    <source>
        <dbReference type="SAM" id="SignalP"/>
    </source>
</evidence>
<dbReference type="PANTHER" id="PTHR42953">
    <property type="entry name" value="HIGH-AFFINITY ZINC UPTAKE SYSTEM PROTEIN ZNUA-RELATED"/>
    <property type="match status" value="1"/>
</dbReference>
<dbReference type="PRINTS" id="PR00691">
    <property type="entry name" value="ADHESINB"/>
</dbReference>
<evidence type="ECO:0000256" key="4">
    <source>
        <dbReference type="RuleBase" id="RU003512"/>
    </source>
</evidence>
<organism evidence="6 7">
    <name type="scientific">Clostridium estertheticum</name>
    <dbReference type="NCBI Taxonomy" id="238834"/>
    <lineage>
        <taxon>Bacteria</taxon>
        <taxon>Bacillati</taxon>
        <taxon>Bacillota</taxon>
        <taxon>Clostridia</taxon>
        <taxon>Eubacteriales</taxon>
        <taxon>Clostridiaceae</taxon>
        <taxon>Clostridium</taxon>
    </lineage>
</organism>